<dbReference type="EMBL" id="JANBPY010002255">
    <property type="protein sequence ID" value="KAJ1955789.1"/>
    <property type="molecule type" value="Genomic_DNA"/>
</dbReference>
<dbReference type="OrthoDB" id="8093034at2759"/>
<reference evidence="5" key="1">
    <citation type="submission" date="2022-07" db="EMBL/GenBank/DDBJ databases">
        <title>Phylogenomic reconstructions and comparative analyses of Kickxellomycotina fungi.</title>
        <authorList>
            <person name="Reynolds N.K."/>
            <person name="Stajich J.E."/>
            <person name="Barry K."/>
            <person name="Grigoriev I.V."/>
            <person name="Crous P."/>
            <person name="Smith M.E."/>
        </authorList>
    </citation>
    <scope>NUCLEOTIDE SEQUENCE</scope>
    <source>
        <strain evidence="5">RSA 1196</strain>
    </source>
</reference>
<gene>
    <name evidence="5" type="primary">PUB1</name>
    <name evidence="5" type="ORF">IWQ62_005451</name>
</gene>
<dbReference type="AlphaFoldDB" id="A0A9W8AQF2"/>
<dbReference type="InterPro" id="IPR050502">
    <property type="entry name" value="Euk_RNA-bind_prot"/>
</dbReference>
<dbReference type="GO" id="GO:0003729">
    <property type="term" value="F:mRNA binding"/>
    <property type="evidence" value="ECO:0007669"/>
    <property type="project" value="TreeGrafter"/>
</dbReference>
<keyword evidence="1 2" id="KW-0694">RNA-binding</keyword>
<protein>
    <submittedName>
        <fullName evidence="5">E3 ubiquitin-protein ligase pub1</fullName>
    </submittedName>
</protein>
<proteinExistence type="predicted"/>
<dbReference type="GO" id="GO:0005634">
    <property type="term" value="C:nucleus"/>
    <property type="evidence" value="ECO:0007669"/>
    <property type="project" value="TreeGrafter"/>
</dbReference>
<dbReference type="Proteomes" id="UP001150925">
    <property type="component" value="Unassembled WGS sequence"/>
</dbReference>
<comment type="caution">
    <text evidence="5">The sequence shown here is derived from an EMBL/GenBank/DDBJ whole genome shotgun (WGS) entry which is preliminary data.</text>
</comment>
<dbReference type="Gene3D" id="3.30.70.330">
    <property type="match status" value="2"/>
</dbReference>
<dbReference type="InterPro" id="IPR012677">
    <property type="entry name" value="Nucleotide-bd_a/b_plait_sf"/>
</dbReference>
<accession>A0A9W8AQF2</accession>
<feature type="compositionally biased region" description="Low complexity" evidence="3">
    <location>
        <begin position="268"/>
        <end position="282"/>
    </location>
</feature>
<evidence type="ECO:0000313" key="6">
    <source>
        <dbReference type="Proteomes" id="UP001150925"/>
    </source>
</evidence>
<dbReference type="SMART" id="SM00360">
    <property type="entry name" value="RRM"/>
    <property type="match status" value="2"/>
</dbReference>
<evidence type="ECO:0000256" key="3">
    <source>
        <dbReference type="SAM" id="MobiDB-lite"/>
    </source>
</evidence>
<evidence type="ECO:0000256" key="2">
    <source>
        <dbReference type="PROSITE-ProRule" id="PRU00176"/>
    </source>
</evidence>
<evidence type="ECO:0000313" key="5">
    <source>
        <dbReference type="EMBL" id="KAJ1955789.1"/>
    </source>
</evidence>
<feature type="domain" description="RRM" evidence="4">
    <location>
        <begin position="82"/>
        <end position="154"/>
    </location>
</feature>
<feature type="region of interest" description="Disordered" evidence="3">
    <location>
        <begin position="261"/>
        <end position="282"/>
    </location>
</feature>
<evidence type="ECO:0000256" key="1">
    <source>
        <dbReference type="ARBA" id="ARBA00022884"/>
    </source>
</evidence>
<evidence type="ECO:0000259" key="4">
    <source>
        <dbReference type="PROSITE" id="PS50102"/>
    </source>
</evidence>
<feature type="domain" description="RRM" evidence="4">
    <location>
        <begin position="1"/>
        <end position="53"/>
    </location>
</feature>
<dbReference type="Pfam" id="PF00076">
    <property type="entry name" value="RRM_1"/>
    <property type="match status" value="2"/>
</dbReference>
<organism evidence="5 6">
    <name type="scientific">Dispira parvispora</name>
    <dbReference type="NCBI Taxonomy" id="1520584"/>
    <lineage>
        <taxon>Eukaryota</taxon>
        <taxon>Fungi</taxon>
        <taxon>Fungi incertae sedis</taxon>
        <taxon>Zoopagomycota</taxon>
        <taxon>Kickxellomycotina</taxon>
        <taxon>Dimargaritomycetes</taxon>
        <taxon>Dimargaritales</taxon>
        <taxon>Dimargaritaceae</taxon>
        <taxon>Dispira</taxon>
    </lineage>
</organism>
<dbReference type="PANTHER" id="PTHR48025">
    <property type="entry name" value="OS02G0815200 PROTEIN"/>
    <property type="match status" value="1"/>
</dbReference>
<dbReference type="PROSITE" id="PS50102">
    <property type="entry name" value="RRM"/>
    <property type="match status" value="2"/>
</dbReference>
<dbReference type="InterPro" id="IPR035979">
    <property type="entry name" value="RBD_domain_sf"/>
</dbReference>
<dbReference type="SUPFAM" id="SSF54928">
    <property type="entry name" value="RNA-binding domain, RBD"/>
    <property type="match status" value="2"/>
</dbReference>
<sequence length="282" mass="30654">MTDARVMRDPQTGKSREFGFVVFRERSDAEQAIQVMNGQWLGNRAIRVNWATQKASHTQAGKPGPAMQSYEEVLAQTPYYNTTVYLGNLAHSTPPEKITEIIQPYGYIVNTRFQIDRGYAFIKLDTHENAANAIVSLHGMVVNGRPLRCSWGKDRAAGAAAMGTAPLGVPPMYGGSTMQPYPPAGYPYAPGYHPSDGNGMLVFNSPHGGLQPNNGYDAVYNSGAYPPPYYGYEPNTIPASTVSTGTTSSAFSAPPVHHSEYYELQQPSASSSTPTTNFTETR</sequence>
<dbReference type="PANTHER" id="PTHR48025:SF20">
    <property type="entry name" value="TIA1 CYTOTOXIC GRANULE ASSOCIATED RNA BINDING PROTEIN"/>
    <property type="match status" value="1"/>
</dbReference>
<name>A0A9W8AQF2_9FUNG</name>
<dbReference type="InterPro" id="IPR000504">
    <property type="entry name" value="RRM_dom"/>
</dbReference>
<keyword evidence="6" id="KW-1185">Reference proteome</keyword>